<dbReference type="Proteomes" id="UP000010793">
    <property type="component" value="Chromosome"/>
</dbReference>
<evidence type="ECO:0000313" key="3">
    <source>
        <dbReference type="Proteomes" id="UP000010793"/>
    </source>
</evidence>
<organism evidence="2 3">
    <name type="scientific">Brachyspira pilosicoli P43/6/78</name>
    <dbReference type="NCBI Taxonomy" id="1042417"/>
    <lineage>
        <taxon>Bacteria</taxon>
        <taxon>Pseudomonadati</taxon>
        <taxon>Spirochaetota</taxon>
        <taxon>Spirochaetia</taxon>
        <taxon>Brachyspirales</taxon>
        <taxon>Brachyspiraceae</taxon>
        <taxon>Brachyspira</taxon>
    </lineage>
</organism>
<name>A0A3B6VNL1_BRAPL</name>
<keyword evidence="1" id="KW-1133">Transmembrane helix</keyword>
<proteinExistence type="predicted"/>
<dbReference type="AlphaFoldDB" id="A0A3B6VNL1"/>
<keyword evidence="3" id="KW-1185">Reference proteome</keyword>
<protein>
    <submittedName>
        <fullName evidence="2">Uncharacterized protein</fullName>
    </submittedName>
</protein>
<feature type="transmembrane region" description="Helical" evidence="1">
    <location>
        <begin position="16"/>
        <end position="38"/>
    </location>
</feature>
<keyword evidence="1" id="KW-0812">Transmembrane</keyword>
<dbReference type="EMBL" id="CP002873">
    <property type="protein sequence ID" value="AGA67423.1"/>
    <property type="molecule type" value="Genomic_DNA"/>
</dbReference>
<dbReference type="KEGG" id="bpip:BPP43_11345"/>
<accession>A0A3B6VNL1</accession>
<gene>
    <name evidence="2" type="ORF">BPP43_11345</name>
</gene>
<evidence type="ECO:0000256" key="1">
    <source>
        <dbReference type="SAM" id="Phobius"/>
    </source>
</evidence>
<sequence>MIFSFSCRLLYFSDKLFISIVLFIFKFILRYPTLVLFAKILPNIININNKDNINR</sequence>
<keyword evidence="1" id="KW-0472">Membrane</keyword>
<evidence type="ECO:0000313" key="2">
    <source>
        <dbReference type="EMBL" id="AGA67423.1"/>
    </source>
</evidence>
<reference evidence="2 3" key="1">
    <citation type="journal article" date="2013" name="Genome Announc.">
        <title>Complete Genome Sequence of the Porcine Strain Brachyspira pilosicoli P43/6/78(T.).</title>
        <authorList>
            <person name="Lin C."/>
            <person name="den Bakker H.C."/>
            <person name="Suzuki H."/>
            <person name="Lefebure T."/>
            <person name="Ponnala L."/>
            <person name="Sun Q."/>
            <person name="Stanhope M.J."/>
            <person name="Wiedmann M."/>
            <person name="Duhamel G.E."/>
        </authorList>
    </citation>
    <scope>NUCLEOTIDE SEQUENCE [LARGE SCALE GENOMIC DNA]</scope>
    <source>
        <strain evidence="2 3">P43/6/78</strain>
    </source>
</reference>